<gene>
    <name evidence="5" type="ORF">BC777_0043</name>
</gene>
<protein>
    <submittedName>
        <fullName evidence="5">Methyltransferase family protein</fullName>
    </submittedName>
</protein>
<reference evidence="5 6" key="1">
    <citation type="submission" date="2017-11" db="EMBL/GenBank/DDBJ databases">
        <title>Genomic Encyclopedia of Archaeal and Bacterial Type Strains, Phase II (KMG-II): From Individual Species to Whole Genera.</title>
        <authorList>
            <person name="Goeker M."/>
        </authorList>
    </citation>
    <scope>NUCLEOTIDE SEQUENCE [LARGE SCALE GENOMIC DNA]</scope>
    <source>
        <strain evidence="5 6">DSM 29128</strain>
    </source>
</reference>
<comment type="caution">
    <text evidence="5">The sequence shown here is derived from an EMBL/GenBank/DDBJ whole genome shotgun (WGS) entry which is preliminary data.</text>
</comment>
<dbReference type="GO" id="GO:0032259">
    <property type="term" value="P:methylation"/>
    <property type="evidence" value="ECO:0007669"/>
    <property type="project" value="UniProtKB-KW"/>
</dbReference>
<feature type="domain" description="Methyltransferase" evidence="4">
    <location>
        <begin position="39"/>
        <end position="131"/>
    </location>
</feature>
<dbReference type="PANTHER" id="PTHR43464">
    <property type="entry name" value="METHYLTRANSFERASE"/>
    <property type="match status" value="1"/>
</dbReference>
<evidence type="ECO:0000256" key="3">
    <source>
        <dbReference type="ARBA" id="ARBA00022691"/>
    </source>
</evidence>
<name>A0A2M8WJX3_9RHOB</name>
<organism evidence="5 6">
    <name type="scientific">Yoonia maricola</name>
    <dbReference type="NCBI Taxonomy" id="420999"/>
    <lineage>
        <taxon>Bacteria</taxon>
        <taxon>Pseudomonadati</taxon>
        <taxon>Pseudomonadota</taxon>
        <taxon>Alphaproteobacteria</taxon>
        <taxon>Rhodobacterales</taxon>
        <taxon>Paracoccaceae</taxon>
        <taxon>Yoonia</taxon>
    </lineage>
</organism>
<evidence type="ECO:0000313" key="5">
    <source>
        <dbReference type="EMBL" id="PJI91219.1"/>
    </source>
</evidence>
<evidence type="ECO:0000313" key="6">
    <source>
        <dbReference type="Proteomes" id="UP000228531"/>
    </source>
</evidence>
<dbReference type="EMBL" id="PGTY01000001">
    <property type="protein sequence ID" value="PJI91219.1"/>
    <property type="molecule type" value="Genomic_DNA"/>
</dbReference>
<dbReference type="PANTHER" id="PTHR43464:SF19">
    <property type="entry name" value="UBIQUINONE BIOSYNTHESIS O-METHYLTRANSFERASE, MITOCHONDRIAL"/>
    <property type="match status" value="1"/>
</dbReference>
<dbReference type="SUPFAM" id="SSF53335">
    <property type="entry name" value="S-adenosyl-L-methionine-dependent methyltransferases"/>
    <property type="match status" value="1"/>
</dbReference>
<dbReference type="Proteomes" id="UP000228531">
    <property type="component" value="Unassembled WGS sequence"/>
</dbReference>
<dbReference type="GO" id="GO:0008168">
    <property type="term" value="F:methyltransferase activity"/>
    <property type="evidence" value="ECO:0007669"/>
    <property type="project" value="UniProtKB-KW"/>
</dbReference>
<dbReference type="AlphaFoldDB" id="A0A2M8WJX3"/>
<accession>A0A2M8WJX3</accession>
<evidence type="ECO:0000256" key="2">
    <source>
        <dbReference type="ARBA" id="ARBA00022679"/>
    </source>
</evidence>
<evidence type="ECO:0000256" key="1">
    <source>
        <dbReference type="ARBA" id="ARBA00022603"/>
    </source>
</evidence>
<dbReference type="Pfam" id="PF13649">
    <property type="entry name" value="Methyltransf_25"/>
    <property type="match status" value="1"/>
</dbReference>
<dbReference type="OrthoDB" id="9765084at2"/>
<keyword evidence="1 5" id="KW-0489">Methyltransferase</keyword>
<proteinExistence type="predicted"/>
<evidence type="ECO:0000259" key="4">
    <source>
        <dbReference type="Pfam" id="PF13649"/>
    </source>
</evidence>
<dbReference type="CDD" id="cd02440">
    <property type="entry name" value="AdoMet_MTases"/>
    <property type="match status" value="1"/>
</dbReference>
<keyword evidence="2 5" id="KW-0808">Transferase</keyword>
<keyword evidence="3" id="KW-0949">S-adenosyl-L-methionine</keyword>
<dbReference type="Gene3D" id="3.40.50.150">
    <property type="entry name" value="Vaccinia Virus protein VP39"/>
    <property type="match status" value="1"/>
</dbReference>
<sequence>MVDQHYTHPDLVAVYDVFNCWGADRAFYASLVGTTPLRILEVGCGTGLIARRIAEQGHDVTGLDPAPQMLEFARSAPGGQSVKWICGLLADFDAAPFDLIFMTGHAFQCMLLDDEITAFFRAARRLLRPEGRLVFETRNAAVKAWENWTPEQSTATKVLPNGRSVTAYHELQNVDVDVVSFRSVYQFPDQRITSDSTLRFTMLDEVTAFAQAEGLALLEVFGDWNKSPLKPTSPEIIMTLGQA</sequence>
<dbReference type="RefSeq" id="WP_100366166.1">
    <property type="nucleotide sequence ID" value="NZ_PGTY01000001.1"/>
</dbReference>
<dbReference type="InterPro" id="IPR029063">
    <property type="entry name" value="SAM-dependent_MTases_sf"/>
</dbReference>
<keyword evidence="6" id="KW-1185">Reference proteome</keyword>
<dbReference type="InterPro" id="IPR041698">
    <property type="entry name" value="Methyltransf_25"/>
</dbReference>